<dbReference type="InterPro" id="IPR046249">
    <property type="entry name" value="DUF6282"/>
</dbReference>
<keyword evidence="1" id="KW-0732">Signal</keyword>
<name>A0A2N9M845_9BACT</name>
<gene>
    <name evidence="2" type="ORF">SBA5_90009</name>
</gene>
<accession>A0A2N9M845</accession>
<sequence>MRKAALLSLIFYVAMAVNVAAQENPLAGVIDIHVHAAPDSTPRSIDAISVARMAKARGMHGLVFKSHYEPTASMAYLVRQVVPGLEVFGGIDLNLTVGGMNPSAVEHMADITGSYGRFVWMSTYDSEAQVRYNLENRPFVRVSRNGQLLPETRQVIAVIAKHNLVMATGHNSAEDGLLLIRESRAQGVRHMVVTHAMVAPIHMSVPQMQEAAKMGAYIEFTYNGLIGKSKEFNFADYAKAIRAVGVEHCILSSDMGQPGNPLHPDAMAAFIKGMREQGFSPSEIDQMTKINPASLLGLE</sequence>
<dbReference type="OrthoDB" id="9802809at2"/>
<proteinExistence type="predicted"/>
<dbReference type="EMBL" id="OKRB01000152">
    <property type="protein sequence ID" value="SPE31632.1"/>
    <property type="molecule type" value="Genomic_DNA"/>
</dbReference>
<reference evidence="3" key="1">
    <citation type="submission" date="2018-02" db="EMBL/GenBank/DDBJ databases">
        <authorList>
            <person name="Hausmann B."/>
        </authorList>
    </citation>
    <scope>NUCLEOTIDE SEQUENCE [LARGE SCALE GENOMIC DNA]</scope>
    <source>
        <strain evidence="3">Peat soil MAG SbA5</strain>
    </source>
</reference>
<evidence type="ECO:0000256" key="1">
    <source>
        <dbReference type="SAM" id="SignalP"/>
    </source>
</evidence>
<dbReference type="Proteomes" id="UP000239735">
    <property type="component" value="Unassembled WGS sequence"/>
</dbReference>
<protein>
    <submittedName>
        <fullName evidence="2">Uncharacterized protein</fullName>
    </submittedName>
</protein>
<dbReference type="InterPro" id="IPR032466">
    <property type="entry name" value="Metal_Hydrolase"/>
</dbReference>
<dbReference type="AlphaFoldDB" id="A0A2N9M845"/>
<feature type="signal peptide" evidence="1">
    <location>
        <begin position="1"/>
        <end position="21"/>
    </location>
</feature>
<dbReference type="SUPFAM" id="SSF51556">
    <property type="entry name" value="Metallo-dependent hydrolases"/>
    <property type="match status" value="1"/>
</dbReference>
<evidence type="ECO:0000313" key="2">
    <source>
        <dbReference type="EMBL" id="SPE31632.1"/>
    </source>
</evidence>
<dbReference type="Pfam" id="PF19799">
    <property type="entry name" value="DUF6282"/>
    <property type="match status" value="1"/>
</dbReference>
<evidence type="ECO:0000313" key="3">
    <source>
        <dbReference type="Proteomes" id="UP000239735"/>
    </source>
</evidence>
<feature type="chain" id="PRO_5014686401" evidence="1">
    <location>
        <begin position="22"/>
        <end position="299"/>
    </location>
</feature>
<organism evidence="2 3">
    <name type="scientific">Candidatus Sulfuritelmatomonas gaucii</name>
    <dbReference type="NCBI Taxonomy" id="2043161"/>
    <lineage>
        <taxon>Bacteria</taxon>
        <taxon>Pseudomonadati</taxon>
        <taxon>Acidobacteriota</taxon>
        <taxon>Terriglobia</taxon>
        <taxon>Terriglobales</taxon>
        <taxon>Acidobacteriaceae</taxon>
        <taxon>Candidatus Sulfuritelmatomonas</taxon>
    </lineage>
</organism>
<dbReference type="Gene3D" id="3.20.20.140">
    <property type="entry name" value="Metal-dependent hydrolases"/>
    <property type="match status" value="1"/>
</dbReference>